<evidence type="ECO:0000313" key="2">
    <source>
        <dbReference type="EMBL" id="MBP2385966.1"/>
    </source>
</evidence>
<comment type="caution">
    <text evidence="2">The sequence shown here is derived from an EMBL/GenBank/DDBJ whole genome shotgun (WGS) entry which is preliminary data.</text>
</comment>
<evidence type="ECO:0000313" key="3">
    <source>
        <dbReference type="Proteomes" id="UP001296993"/>
    </source>
</evidence>
<dbReference type="EMBL" id="JAGIOF010000001">
    <property type="protein sequence ID" value="MBP2385966.1"/>
    <property type="molecule type" value="Genomic_DNA"/>
</dbReference>
<feature type="transmembrane region" description="Helical" evidence="1">
    <location>
        <begin position="68"/>
        <end position="89"/>
    </location>
</feature>
<keyword evidence="1" id="KW-0812">Transmembrane</keyword>
<name>A0ABS4XC81_9MICC</name>
<accession>A0ABS4XC81</accession>
<feature type="transmembrane region" description="Helical" evidence="1">
    <location>
        <begin position="36"/>
        <end position="56"/>
    </location>
</feature>
<dbReference type="Proteomes" id="UP001296993">
    <property type="component" value="Unassembled WGS sequence"/>
</dbReference>
<keyword evidence="1" id="KW-1133">Transmembrane helix</keyword>
<proteinExistence type="predicted"/>
<evidence type="ECO:0000256" key="1">
    <source>
        <dbReference type="SAM" id="Phobius"/>
    </source>
</evidence>
<organism evidence="2 3">
    <name type="scientific">Paeniglutamicibacter kerguelensis</name>
    <dbReference type="NCBI Taxonomy" id="254788"/>
    <lineage>
        <taxon>Bacteria</taxon>
        <taxon>Bacillati</taxon>
        <taxon>Actinomycetota</taxon>
        <taxon>Actinomycetes</taxon>
        <taxon>Micrococcales</taxon>
        <taxon>Micrococcaceae</taxon>
        <taxon>Paeniglutamicibacter</taxon>
    </lineage>
</organism>
<reference evidence="2 3" key="1">
    <citation type="submission" date="2021-03" db="EMBL/GenBank/DDBJ databases">
        <title>Sequencing the genomes of 1000 actinobacteria strains.</title>
        <authorList>
            <person name="Klenk H.-P."/>
        </authorList>
    </citation>
    <scope>NUCLEOTIDE SEQUENCE [LARGE SCALE GENOMIC DNA]</scope>
    <source>
        <strain evidence="2 3">DSM 15797</strain>
    </source>
</reference>
<dbReference type="RefSeq" id="WP_209996947.1">
    <property type="nucleotide sequence ID" value="NZ_BAAAJY010000003.1"/>
</dbReference>
<sequence>MDSSLHACGGIDGHARSKSVGAGLPCGTSRTPLSGYFGFVLSIVYGPFAVLLLTLGKTDIREFTGPQWLLHAIALIMAGILAEFLTNYFQPAQRSHTAR</sequence>
<gene>
    <name evidence="2" type="ORF">JOF47_001477</name>
</gene>
<keyword evidence="3" id="KW-1185">Reference proteome</keyword>
<protein>
    <submittedName>
        <fullName evidence="2">Uncharacterized protein</fullName>
    </submittedName>
</protein>
<keyword evidence="1" id="KW-0472">Membrane</keyword>